<organism evidence="2 3">
    <name type="scientific">Vespula vulgaris</name>
    <name type="common">Yellow jacket</name>
    <name type="synonym">Wasp</name>
    <dbReference type="NCBI Taxonomy" id="7454"/>
    <lineage>
        <taxon>Eukaryota</taxon>
        <taxon>Metazoa</taxon>
        <taxon>Ecdysozoa</taxon>
        <taxon>Arthropoda</taxon>
        <taxon>Hexapoda</taxon>
        <taxon>Insecta</taxon>
        <taxon>Pterygota</taxon>
        <taxon>Neoptera</taxon>
        <taxon>Endopterygota</taxon>
        <taxon>Hymenoptera</taxon>
        <taxon>Apocrita</taxon>
        <taxon>Aculeata</taxon>
        <taxon>Vespoidea</taxon>
        <taxon>Vespidae</taxon>
        <taxon>Vespinae</taxon>
        <taxon>Vespula</taxon>
    </lineage>
</organism>
<name>A0A834NJ46_VESVU</name>
<sequence>MKDEVEDEDEDEKKKEKKEKEEVEKEEEKEGGEEGEGEGGGGGGGGEGGRKRRWRRFVVAEGMRSPRGVAETTRRVEFVRGSWGALPSSFPFERKCP</sequence>
<evidence type="ECO:0000256" key="1">
    <source>
        <dbReference type="SAM" id="MobiDB-lite"/>
    </source>
</evidence>
<gene>
    <name evidence="2" type="ORF">HZH66_000213</name>
</gene>
<reference evidence="2" key="1">
    <citation type="journal article" date="2020" name="G3 (Bethesda)">
        <title>High-Quality Assemblies for Three Invasive Social Wasps from the &lt;i&gt;Vespula&lt;/i&gt; Genus.</title>
        <authorList>
            <person name="Harrop T.W.R."/>
            <person name="Guhlin J."/>
            <person name="McLaughlin G.M."/>
            <person name="Permina E."/>
            <person name="Stockwell P."/>
            <person name="Gilligan J."/>
            <person name="Le Lec M.F."/>
            <person name="Gruber M.A.M."/>
            <person name="Quinn O."/>
            <person name="Lovegrove M."/>
            <person name="Duncan E.J."/>
            <person name="Remnant E.J."/>
            <person name="Van Eeckhoven J."/>
            <person name="Graham B."/>
            <person name="Knapp R.A."/>
            <person name="Langford K.W."/>
            <person name="Kronenberg Z."/>
            <person name="Press M.O."/>
            <person name="Eacker S.M."/>
            <person name="Wilson-Rankin E.E."/>
            <person name="Purcell J."/>
            <person name="Lester P.J."/>
            <person name="Dearden P.K."/>
        </authorList>
    </citation>
    <scope>NUCLEOTIDE SEQUENCE</scope>
    <source>
        <strain evidence="2">Marl-1</strain>
    </source>
</reference>
<dbReference type="AlphaFoldDB" id="A0A834NJ46"/>
<comment type="caution">
    <text evidence="2">The sequence shown here is derived from an EMBL/GenBank/DDBJ whole genome shotgun (WGS) entry which is preliminary data.</text>
</comment>
<dbReference type="Proteomes" id="UP000614350">
    <property type="component" value="Unassembled WGS sequence"/>
</dbReference>
<protein>
    <submittedName>
        <fullName evidence="2">Uncharacterized protein</fullName>
    </submittedName>
</protein>
<accession>A0A834NJ46</accession>
<feature type="compositionally biased region" description="Gly residues" evidence="1">
    <location>
        <begin position="38"/>
        <end position="47"/>
    </location>
</feature>
<proteinExistence type="predicted"/>
<evidence type="ECO:0000313" key="3">
    <source>
        <dbReference type="Proteomes" id="UP000614350"/>
    </source>
</evidence>
<evidence type="ECO:0000313" key="2">
    <source>
        <dbReference type="EMBL" id="KAF7411317.1"/>
    </source>
</evidence>
<keyword evidence="3" id="KW-1185">Reference proteome</keyword>
<feature type="compositionally biased region" description="Basic and acidic residues" evidence="1">
    <location>
        <begin position="12"/>
        <end position="28"/>
    </location>
</feature>
<feature type="region of interest" description="Disordered" evidence="1">
    <location>
        <begin position="1"/>
        <end position="53"/>
    </location>
</feature>
<feature type="compositionally biased region" description="Acidic residues" evidence="1">
    <location>
        <begin position="1"/>
        <end position="11"/>
    </location>
</feature>
<dbReference type="EMBL" id="JACSEA010000001">
    <property type="protein sequence ID" value="KAF7411317.1"/>
    <property type="molecule type" value="Genomic_DNA"/>
</dbReference>